<reference evidence="2" key="1">
    <citation type="submission" date="2020-05" db="EMBL/GenBank/DDBJ databases">
        <authorList>
            <person name="Chiriac C."/>
            <person name="Salcher M."/>
            <person name="Ghai R."/>
            <person name="Kavagutti S V."/>
        </authorList>
    </citation>
    <scope>NUCLEOTIDE SEQUENCE</scope>
</reference>
<proteinExistence type="predicted"/>
<gene>
    <name evidence="2" type="ORF">UFOPK3376_02301</name>
</gene>
<dbReference type="EMBL" id="CAFBLP010000069">
    <property type="protein sequence ID" value="CAB4886409.1"/>
    <property type="molecule type" value="Genomic_DNA"/>
</dbReference>
<sequence>MTRVSHAIDRVEVSFDDPNLVANAGLLLTATLVERLDLEAMIDSMVKLGDRVGGARPGRKVLTLAHAMIAGGTHIDHADMLRAGSTAAVLGHRVMAPSTLGTFLRSFTFGHVRQLEAVNGRALGRAWTVGVGPSKSLVIDIDSTICEVIGKHKQGAGYGYTHKLGYHPLLATRADTGEVLHARMRKGSANTQRGARRFIDEVVARVRRAGATDVLTIRFDSGFWANDTIAVLNRLDVRYTMAVRCSSKGINDAIAAIPDDAWTAIAYTDDGEAEVAECAYTTGVGNKAVTRRLIVRRTRLTDKQQLKLWPDWRHFGFLTDLDGTAVEVDKFHRQHAVVELAIRDLKEGAGLEHVPSGNFHANSAWLQCAVLAHNMIRWTAIAGKVRVDNQLVVARTLRTRLLAIPGRLVNRSGRPTLRMPTNWPWSTPFTTALAALRALEPATG</sequence>
<dbReference type="Pfam" id="PF13701">
    <property type="entry name" value="DDE_Tnp_1_4"/>
    <property type="match status" value="1"/>
</dbReference>
<evidence type="ECO:0000259" key="1">
    <source>
        <dbReference type="Pfam" id="PF13701"/>
    </source>
</evidence>
<organism evidence="2">
    <name type="scientific">freshwater metagenome</name>
    <dbReference type="NCBI Taxonomy" id="449393"/>
    <lineage>
        <taxon>unclassified sequences</taxon>
        <taxon>metagenomes</taxon>
        <taxon>ecological metagenomes</taxon>
    </lineage>
</organism>
<evidence type="ECO:0000313" key="2">
    <source>
        <dbReference type="EMBL" id="CAB4886409.1"/>
    </source>
</evidence>
<name>A0A6J7F2E6_9ZZZZ</name>
<protein>
    <submittedName>
        <fullName evidence="2">Unannotated protein</fullName>
    </submittedName>
</protein>
<accession>A0A6J7F2E6</accession>
<dbReference type="InterPro" id="IPR012337">
    <property type="entry name" value="RNaseH-like_sf"/>
</dbReference>
<dbReference type="SUPFAM" id="SSF53098">
    <property type="entry name" value="Ribonuclease H-like"/>
    <property type="match status" value="1"/>
</dbReference>
<dbReference type="AlphaFoldDB" id="A0A6J7F2E6"/>
<dbReference type="InterPro" id="IPR025668">
    <property type="entry name" value="Tnp_DDE_dom"/>
</dbReference>
<dbReference type="InterPro" id="IPR047960">
    <property type="entry name" value="Transpos_IS1380"/>
</dbReference>
<feature type="domain" description="Transposase DDE" evidence="1">
    <location>
        <begin position="10"/>
        <end position="440"/>
    </location>
</feature>
<dbReference type="NCBIfam" id="NF033539">
    <property type="entry name" value="transpos_IS1380"/>
    <property type="match status" value="1"/>
</dbReference>